<reference evidence="7 8" key="1">
    <citation type="journal article" date="2020" name="Nat. Food">
        <title>A phased Vanilla planifolia genome enables genetic improvement of flavour and production.</title>
        <authorList>
            <person name="Hasing T."/>
            <person name="Tang H."/>
            <person name="Brym M."/>
            <person name="Khazi F."/>
            <person name="Huang T."/>
            <person name="Chambers A.H."/>
        </authorList>
    </citation>
    <scope>NUCLEOTIDE SEQUENCE [LARGE SCALE GENOMIC DNA]</scope>
    <source>
        <tissue evidence="6">Leaf</tissue>
    </source>
</reference>
<keyword evidence="7" id="KW-1185">Reference proteome</keyword>
<evidence type="ECO:0000313" key="6">
    <source>
        <dbReference type="EMBL" id="KAG0474396.1"/>
    </source>
</evidence>
<evidence type="ECO:0000256" key="4">
    <source>
        <dbReference type="SAM" id="MobiDB-lite"/>
    </source>
</evidence>
<organism evidence="6 8">
    <name type="scientific">Vanilla planifolia</name>
    <name type="common">Vanilla</name>
    <dbReference type="NCBI Taxonomy" id="51239"/>
    <lineage>
        <taxon>Eukaryota</taxon>
        <taxon>Viridiplantae</taxon>
        <taxon>Streptophyta</taxon>
        <taxon>Embryophyta</taxon>
        <taxon>Tracheophyta</taxon>
        <taxon>Spermatophyta</taxon>
        <taxon>Magnoliopsida</taxon>
        <taxon>Liliopsida</taxon>
        <taxon>Asparagales</taxon>
        <taxon>Orchidaceae</taxon>
        <taxon>Vanilloideae</taxon>
        <taxon>Vanilleae</taxon>
        <taxon>Vanilla</taxon>
    </lineage>
</organism>
<sequence length="599" mass="64752">MASGLPDRDLRGGYGYAPGSTIQMPYQQRSDGVGAIGTGGLLKRSMKEMERQQQIQHALFLRTVKHKGQIASPSQISPLPILDLPSPSTTSISSILSSLSSSSAPLVIPKIPNTSSWSFSRAISASEAETEKRSSMSSRLLELERQLLDDDDEDQQINFFGSAVANCELSETMQKLISPSPLPLLSSTKHRSMSPSRTNTSSSSSGPSSSCLPSPSKPSLQMLLDTATAISEGNGETTSANLASLKHAANTRGDPEQRLTAMMVAALLSRINSQDPVCSLPTTDVCTAEHLSALHMLYEVSPCFKFGLMAANLAILEATKDHSKVHILDFDVGQGGQLAFLLNSIAERQRHPSTTRTAISLKITFVSDPNLLFMPNSTSGGNQLGTVGERLTKLAGRLGIGLQFNIVSRKIQELNRETLGCEPGEALAVNLAFILSRVADESVSPANPRDELLRRMKSLSPTIVTLVEQEINGNTAPFVTRFAEACAHYGPLLQSLDTTANRDSVERTRVETCLARMAVNSIAREGPERIERCELYGKWRARMGMAGLQPLPLGSTVIETVKLRLASIRNNPGFTVKEEAAWFGCGWMGRVLTVASAWR</sequence>
<protein>
    <recommendedName>
        <fullName evidence="9">Scarecrow-like protein 8</fullName>
    </recommendedName>
</protein>
<comment type="similarity">
    <text evidence="3">Belongs to the GRAS family.</text>
</comment>
<dbReference type="Proteomes" id="UP000636800">
    <property type="component" value="Chromosome 7"/>
</dbReference>
<feature type="region of interest" description="Leucine repeat II (LRII)" evidence="3">
    <location>
        <begin position="386"/>
        <end position="418"/>
    </location>
</feature>
<proteinExistence type="inferred from homology"/>
<keyword evidence="1" id="KW-0805">Transcription regulation</keyword>
<gene>
    <name evidence="6" type="ORF">HPP92_014082</name>
    <name evidence="5" type="ORF">HPP92_014523</name>
</gene>
<keyword evidence="2" id="KW-0804">Transcription</keyword>
<dbReference type="PANTHER" id="PTHR31636">
    <property type="entry name" value="OSJNBA0084A10.13 PROTEIN-RELATED"/>
    <property type="match status" value="1"/>
</dbReference>
<dbReference type="EMBL" id="JADCNM010000007">
    <property type="protein sequence ID" value="KAG0474396.1"/>
    <property type="molecule type" value="Genomic_DNA"/>
</dbReference>
<dbReference type="Pfam" id="PF03514">
    <property type="entry name" value="GRAS"/>
    <property type="match status" value="1"/>
</dbReference>
<evidence type="ECO:0000313" key="8">
    <source>
        <dbReference type="Proteomes" id="UP000639772"/>
    </source>
</evidence>
<evidence type="ECO:0000313" key="7">
    <source>
        <dbReference type="Proteomes" id="UP000636800"/>
    </source>
</evidence>
<evidence type="ECO:0000256" key="2">
    <source>
        <dbReference type="ARBA" id="ARBA00023163"/>
    </source>
</evidence>
<evidence type="ECO:0000313" key="5">
    <source>
        <dbReference type="EMBL" id="KAG0472666.1"/>
    </source>
</evidence>
<evidence type="ECO:0000256" key="3">
    <source>
        <dbReference type="PROSITE-ProRule" id="PRU01191"/>
    </source>
</evidence>
<feature type="short sequence motif" description="VHIID" evidence="3">
    <location>
        <begin position="325"/>
        <end position="329"/>
    </location>
</feature>
<name>A0A835QJC6_VANPL</name>
<accession>A0A835QJC6</accession>
<feature type="compositionally biased region" description="Low complexity" evidence="4">
    <location>
        <begin position="183"/>
        <end position="217"/>
    </location>
</feature>
<dbReference type="OrthoDB" id="677896at2759"/>
<dbReference type="AlphaFoldDB" id="A0A835QJC6"/>
<dbReference type="InterPro" id="IPR005202">
    <property type="entry name" value="TF_GRAS"/>
</dbReference>
<dbReference type="PROSITE" id="PS50985">
    <property type="entry name" value="GRAS"/>
    <property type="match status" value="1"/>
</dbReference>
<comment type="caution">
    <text evidence="3">Lacks conserved residue(s) required for the propagation of feature annotation.</text>
</comment>
<dbReference type="EMBL" id="JADCNL010000007">
    <property type="protein sequence ID" value="KAG0472666.1"/>
    <property type="molecule type" value="Genomic_DNA"/>
</dbReference>
<comment type="caution">
    <text evidence="6">The sequence shown here is derived from an EMBL/GenBank/DDBJ whole genome shotgun (WGS) entry which is preliminary data.</text>
</comment>
<dbReference type="Proteomes" id="UP000639772">
    <property type="component" value="Chromosome 7"/>
</dbReference>
<evidence type="ECO:0008006" key="9">
    <source>
        <dbReference type="Google" id="ProtNLM"/>
    </source>
</evidence>
<feature type="region of interest" description="Disordered" evidence="4">
    <location>
        <begin position="178"/>
        <end position="217"/>
    </location>
</feature>
<feature type="region of interest" description="SAW" evidence="3">
    <location>
        <begin position="523"/>
        <end position="599"/>
    </location>
</feature>
<evidence type="ECO:0000256" key="1">
    <source>
        <dbReference type="ARBA" id="ARBA00023015"/>
    </source>
</evidence>